<gene>
    <name evidence="7" type="ORF">DFR28_103322</name>
</gene>
<feature type="transmembrane region" description="Helical" evidence="6">
    <location>
        <begin position="366"/>
        <end position="387"/>
    </location>
</feature>
<evidence type="ECO:0000256" key="5">
    <source>
        <dbReference type="ARBA" id="ARBA00023136"/>
    </source>
</evidence>
<organism evidence="7 8">
    <name type="scientific">Arenicella xantha</name>
    <dbReference type="NCBI Taxonomy" id="644221"/>
    <lineage>
        <taxon>Bacteria</taxon>
        <taxon>Pseudomonadati</taxon>
        <taxon>Pseudomonadota</taxon>
        <taxon>Gammaproteobacteria</taxon>
        <taxon>Arenicellales</taxon>
        <taxon>Arenicellaceae</taxon>
        <taxon>Arenicella</taxon>
    </lineage>
</organism>
<evidence type="ECO:0000256" key="2">
    <source>
        <dbReference type="ARBA" id="ARBA00022475"/>
    </source>
</evidence>
<dbReference type="EMBL" id="QNRT01000003">
    <property type="protein sequence ID" value="RBP49890.1"/>
    <property type="molecule type" value="Genomic_DNA"/>
</dbReference>
<comment type="subcellular location">
    <subcellularLocation>
        <location evidence="1">Cell membrane</location>
        <topology evidence="1">Multi-pass membrane protein</topology>
    </subcellularLocation>
</comment>
<keyword evidence="5 6" id="KW-0472">Membrane</keyword>
<feature type="transmembrane region" description="Helical" evidence="6">
    <location>
        <begin position="280"/>
        <end position="301"/>
    </location>
</feature>
<feature type="transmembrane region" description="Helical" evidence="6">
    <location>
        <begin position="313"/>
        <end position="334"/>
    </location>
</feature>
<keyword evidence="2" id="KW-1003">Cell membrane</keyword>
<feature type="transmembrane region" description="Helical" evidence="6">
    <location>
        <begin position="20"/>
        <end position="44"/>
    </location>
</feature>
<evidence type="ECO:0000313" key="7">
    <source>
        <dbReference type="EMBL" id="RBP49890.1"/>
    </source>
</evidence>
<feature type="transmembrane region" description="Helical" evidence="6">
    <location>
        <begin position="243"/>
        <end position="260"/>
    </location>
</feature>
<dbReference type="PANTHER" id="PTHR30250">
    <property type="entry name" value="PST FAMILY PREDICTED COLANIC ACID TRANSPORTER"/>
    <property type="match status" value="1"/>
</dbReference>
<keyword evidence="8" id="KW-1185">Reference proteome</keyword>
<protein>
    <submittedName>
        <fullName evidence="7">O-antigen/teichoic acid export membrane protein</fullName>
    </submittedName>
</protein>
<dbReference type="Proteomes" id="UP000253083">
    <property type="component" value="Unassembled WGS sequence"/>
</dbReference>
<sequence length="397" mass="44982">MFSKLVLVLLLTKYSGLEQLGIYGLFVSSVAVLNYLQGLEFYRYTARELSLSDPERNTQMIVNQFAIHLVTYLVILPISVFAFCGNFLPWELLGFFLWISVCSHIGQEANRLLIVFGGITQAYIVSFVVHGLWACIAIAIFFYYPEQANLRSILWLWGASSLVGVVLGGGYLSQYIVLGSLVLKVDYGWVVRGLKVCAKFFVAVMAVKTIELSDRFFLQYYYDEALVGVYTMFGSVAKLVQEFVYTGLIVTVIPLLLSHYREKKFAEYERLLWGLQKNIVIFSLLITVVGIAAMYLLLIYLDRVELKDNIFTYFILLFSAFVINLSMIPYYRLYLAGKEMILAKTALVGMLINTMLNLLLVPVFGAIGAATATIVSFCFIYLANMYLASKYTLRHAR</sequence>
<proteinExistence type="predicted"/>
<dbReference type="PANTHER" id="PTHR30250:SF11">
    <property type="entry name" value="O-ANTIGEN TRANSPORTER-RELATED"/>
    <property type="match status" value="1"/>
</dbReference>
<feature type="transmembrane region" description="Helical" evidence="6">
    <location>
        <begin position="341"/>
        <end position="360"/>
    </location>
</feature>
<dbReference type="GO" id="GO:0005886">
    <property type="term" value="C:plasma membrane"/>
    <property type="evidence" value="ECO:0007669"/>
    <property type="project" value="UniProtKB-SubCell"/>
</dbReference>
<evidence type="ECO:0000256" key="1">
    <source>
        <dbReference type="ARBA" id="ARBA00004651"/>
    </source>
</evidence>
<feature type="transmembrane region" description="Helical" evidence="6">
    <location>
        <begin position="154"/>
        <end position="177"/>
    </location>
</feature>
<dbReference type="AlphaFoldDB" id="A0A395JIC8"/>
<feature type="transmembrane region" description="Helical" evidence="6">
    <location>
        <begin position="122"/>
        <end position="142"/>
    </location>
</feature>
<name>A0A395JIC8_9GAMM</name>
<evidence type="ECO:0000256" key="6">
    <source>
        <dbReference type="SAM" id="Phobius"/>
    </source>
</evidence>
<keyword evidence="3 6" id="KW-0812">Transmembrane</keyword>
<accession>A0A395JIC8</accession>
<reference evidence="7 8" key="1">
    <citation type="submission" date="2018-06" db="EMBL/GenBank/DDBJ databases">
        <title>Genomic Encyclopedia of Type Strains, Phase IV (KMG-IV): sequencing the most valuable type-strain genomes for metagenomic binning, comparative biology and taxonomic classification.</title>
        <authorList>
            <person name="Goeker M."/>
        </authorList>
    </citation>
    <scope>NUCLEOTIDE SEQUENCE [LARGE SCALE GENOMIC DNA]</scope>
    <source>
        <strain evidence="7 8">DSM 24032</strain>
    </source>
</reference>
<evidence type="ECO:0000313" key="8">
    <source>
        <dbReference type="Proteomes" id="UP000253083"/>
    </source>
</evidence>
<evidence type="ECO:0000256" key="4">
    <source>
        <dbReference type="ARBA" id="ARBA00022989"/>
    </source>
</evidence>
<feature type="transmembrane region" description="Helical" evidence="6">
    <location>
        <begin position="65"/>
        <end position="88"/>
    </location>
</feature>
<keyword evidence="4 6" id="KW-1133">Transmembrane helix</keyword>
<evidence type="ECO:0000256" key="3">
    <source>
        <dbReference type="ARBA" id="ARBA00022692"/>
    </source>
</evidence>
<dbReference type="InParanoid" id="A0A395JIC8"/>
<dbReference type="InterPro" id="IPR050833">
    <property type="entry name" value="Poly_Biosynth_Transport"/>
</dbReference>
<comment type="caution">
    <text evidence="7">The sequence shown here is derived from an EMBL/GenBank/DDBJ whole genome shotgun (WGS) entry which is preliminary data.</text>
</comment>